<dbReference type="Gene3D" id="3.30.559.10">
    <property type="entry name" value="Chloramphenicol acetyltransferase-like domain"/>
    <property type="match status" value="1"/>
</dbReference>
<evidence type="ECO:0008006" key="4">
    <source>
        <dbReference type="Google" id="ProtNLM"/>
    </source>
</evidence>
<reference evidence="2" key="1">
    <citation type="submission" date="2019-11" db="EMBL/GenBank/DDBJ databases">
        <authorList>
            <person name="Liu Y."/>
            <person name="Hou J."/>
            <person name="Li T.-Q."/>
            <person name="Guan C.-H."/>
            <person name="Wu X."/>
            <person name="Wu H.-Z."/>
            <person name="Ling F."/>
            <person name="Zhang R."/>
            <person name="Shi X.-G."/>
            <person name="Ren J.-P."/>
            <person name="Chen E.-F."/>
            <person name="Sun J.-M."/>
        </authorList>
    </citation>
    <scope>NUCLEOTIDE SEQUENCE</scope>
    <source>
        <strain evidence="2">Adult_tree_wgs_1</strain>
        <tissue evidence="2">Leaves</tissue>
    </source>
</reference>
<dbReference type="EMBL" id="WJXA01000009">
    <property type="protein sequence ID" value="KAF7132152.1"/>
    <property type="molecule type" value="Genomic_DNA"/>
</dbReference>
<comment type="similarity">
    <text evidence="1">Belongs to the plant acyltransferase family.</text>
</comment>
<evidence type="ECO:0000256" key="1">
    <source>
        <dbReference type="ARBA" id="ARBA00009861"/>
    </source>
</evidence>
<dbReference type="GO" id="GO:0016747">
    <property type="term" value="F:acyltransferase activity, transferring groups other than amino-acyl groups"/>
    <property type="evidence" value="ECO:0007669"/>
    <property type="project" value="TreeGrafter"/>
</dbReference>
<accession>A0A834LEA6</accession>
<gene>
    <name evidence="2" type="ORF">RHSIM_Rhsim09G0128600</name>
</gene>
<name>A0A834LEA6_RHOSS</name>
<dbReference type="Proteomes" id="UP000626092">
    <property type="component" value="Unassembled WGS sequence"/>
</dbReference>
<dbReference type="InterPro" id="IPR023213">
    <property type="entry name" value="CAT-like_dom_sf"/>
</dbReference>
<dbReference type="AlphaFoldDB" id="A0A834LEA6"/>
<evidence type="ECO:0000313" key="3">
    <source>
        <dbReference type="Proteomes" id="UP000626092"/>
    </source>
</evidence>
<dbReference type="PANTHER" id="PTHR31642:SF189">
    <property type="entry name" value="ACYLTRANSFERASE GLAUCE"/>
    <property type="match status" value="1"/>
</dbReference>
<evidence type="ECO:0000313" key="2">
    <source>
        <dbReference type="EMBL" id="KAF7132152.1"/>
    </source>
</evidence>
<comment type="caution">
    <text evidence="2">The sequence shown here is derived from an EMBL/GenBank/DDBJ whole genome shotgun (WGS) entry which is preliminary data.</text>
</comment>
<dbReference type="PANTHER" id="PTHR31642">
    <property type="entry name" value="TRICHOTHECENE 3-O-ACETYLTRANSFERASE"/>
    <property type="match status" value="1"/>
</dbReference>
<dbReference type="Pfam" id="PF02458">
    <property type="entry name" value="Transferase"/>
    <property type="match status" value="1"/>
</dbReference>
<sequence>MVSEGTTRMTDEYARSAIDWGELHKGFPHGEFLVSSWWRLGFAQVEYPWGKPRYSCPVAHHRKDIIVLFPHIEDDDDDERGGGGGNGRVNVLVALPREEMLVFEKLFHKFLACIV</sequence>
<protein>
    <recommendedName>
        <fullName evidence="4">HXXXD-type acyl-transferase family protein</fullName>
    </recommendedName>
</protein>
<organism evidence="2 3">
    <name type="scientific">Rhododendron simsii</name>
    <name type="common">Sims's rhododendron</name>
    <dbReference type="NCBI Taxonomy" id="118357"/>
    <lineage>
        <taxon>Eukaryota</taxon>
        <taxon>Viridiplantae</taxon>
        <taxon>Streptophyta</taxon>
        <taxon>Embryophyta</taxon>
        <taxon>Tracheophyta</taxon>
        <taxon>Spermatophyta</taxon>
        <taxon>Magnoliopsida</taxon>
        <taxon>eudicotyledons</taxon>
        <taxon>Gunneridae</taxon>
        <taxon>Pentapetalae</taxon>
        <taxon>asterids</taxon>
        <taxon>Ericales</taxon>
        <taxon>Ericaceae</taxon>
        <taxon>Ericoideae</taxon>
        <taxon>Rhodoreae</taxon>
        <taxon>Rhododendron</taxon>
    </lineage>
</organism>
<dbReference type="InterPro" id="IPR050317">
    <property type="entry name" value="Plant_Fungal_Acyltransferase"/>
</dbReference>
<proteinExistence type="inferred from homology"/>
<dbReference type="OrthoDB" id="1672768at2759"/>
<keyword evidence="3" id="KW-1185">Reference proteome</keyword>